<keyword evidence="2" id="KW-0238">DNA-binding</keyword>
<evidence type="ECO:0000313" key="6">
    <source>
        <dbReference type="EMBL" id="OJH41240.1"/>
    </source>
</evidence>
<dbReference type="PANTHER" id="PTHR24567:SF68">
    <property type="entry name" value="DNA-BINDING TRANSCRIPTIONAL DUAL REGULATOR CRP"/>
    <property type="match status" value="1"/>
</dbReference>
<dbReference type="Proteomes" id="UP000182229">
    <property type="component" value="Unassembled WGS sequence"/>
</dbReference>
<evidence type="ECO:0000313" key="7">
    <source>
        <dbReference type="Proteomes" id="UP000182229"/>
    </source>
</evidence>
<dbReference type="RefSeq" id="WP_071897699.1">
    <property type="nucleotide sequence ID" value="NZ_MPIN01000002.1"/>
</dbReference>
<dbReference type="GO" id="GO:0003700">
    <property type="term" value="F:DNA-binding transcription factor activity"/>
    <property type="evidence" value="ECO:0007669"/>
    <property type="project" value="TreeGrafter"/>
</dbReference>
<dbReference type="GO" id="GO:0005829">
    <property type="term" value="C:cytosol"/>
    <property type="evidence" value="ECO:0007669"/>
    <property type="project" value="TreeGrafter"/>
</dbReference>
<dbReference type="GO" id="GO:0003677">
    <property type="term" value="F:DNA binding"/>
    <property type="evidence" value="ECO:0007669"/>
    <property type="project" value="UniProtKB-KW"/>
</dbReference>
<name>A0A1L9BG59_9BACT</name>
<dbReference type="InterPro" id="IPR012318">
    <property type="entry name" value="HTH_CRP"/>
</dbReference>
<dbReference type="Pfam" id="PF13545">
    <property type="entry name" value="HTH_Crp_2"/>
    <property type="match status" value="1"/>
</dbReference>
<dbReference type="InterPro" id="IPR014710">
    <property type="entry name" value="RmlC-like_jellyroll"/>
</dbReference>
<evidence type="ECO:0000259" key="4">
    <source>
        <dbReference type="PROSITE" id="PS50042"/>
    </source>
</evidence>
<dbReference type="InterPro" id="IPR018490">
    <property type="entry name" value="cNMP-bd_dom_sf"/>
</dbReference>
<dbReference type="InterPro" id="IPR036388">
    <property type="entry name" value="WH-like_DNA-bd_sf"/>
</dbReference>
<dbReference type="SUPFAM" id="SSF51206">
    <property type="entry name" value="cAMP-binding domain-like"/>
    <property type="match status" value="1"/>
</dbReference>
<dbReference type="InterPro" id="IPR036390">
    <property type="entry name" value="WH_DNA-bd_sf"/>
</dbReference>
<evidence type="ECO:0000256" key="2">
    <source>
        <dbReference type="ARBA" id="ARBA00023125"/>
    </source>
</evidence>
<dbReference type="Gene3D" id="2.60.120.10">
    <property type="entry name" value="Jelly Rolls"/>
    <property type="match status" value="1"/>
</dbReference>
<reference evidence="6 7" key="2">
    <citation type="submission" date="2016-12" db="EMBL/GenBank/DDBJ databases">
        <title>Draft Genome Sequence of Cystobacter ferrugineus Strain Cbfe23.</title>
        <authorList>
            <person name="Akbar S."/>
            <person name="Dowd S.E."/>
            <person name="Stevens D.C."/>
        </authorList>
    </citation>
    <scope>NUCLEOTIDE SEQUENCE [LARGE SCALE GENOMIC DNA]</scope>
    <source>
        <strain evidence="6 7">Cbfe23</strain>
    </source>
</reference>
<dbReference type="AlphaFoldDB" id="A0A1L9BG59"/>
<feature type="domain" description="HTH crp-type" evidence="5">
    <location>
        <begin position="147"/>
        <end position="220"/>
    </location>
</feature>
<feature type="domain" description="Cyclic nucleotide-binding" evidence="4">
    <location>
        <begin position="13"/>
        <end position="133"/>
    </location>
</feature>
<dbReference type="EMBL" id="MPIN01000002">
    <property type="protein sequence ID" value="OJH41240.1"/>
    <property type="molecule type" value="Genomic_DNA"/>
</dbReference>
<dbReference type="SMART" id="SM00419">
    <property type="entry name" value="HTH_CRP"/>
    <property type="match status" value="1"/>
</dbReference>
<dbReference type="Pfam" id="PF00027">
    <property type="entry name" value="cNMP_binding"/>
    <property type="match status" value="1"/>
</dbReference>
<reference evidence="7" key="1">
    <citation type="submission" date="2016-11" db="EMBL/GenBank/DDBJ databases">
        <authorList>
            <person name="Shukria A."/>
            <person name="Stevens D.C."/>
        </authorList>
    </citation>
    <scope>NUCLEOTIDE SEQUENCE [LARGE SCALE GENOMIC DNA]</scope>
    <source>
        <strain evidence="7">Cbfe23</strain>
    </source>
</reference>
<keyword evidence="1" id="KW-0805">Transcription regulation</keyword>
<dbReference type="SUPFAM" id="SSF46785">
    <property type="entry name" value="Winged helix' DNA-binding domain"/>
    <property type="match status" value="1"/>
</dbReference>
<sequence length="227" mass="25404">MPPYSQLLAQIPMFEQLTDEELGHLSGLMQQRRYAKGEVIFHKGDVGTALFIVRRGEVAIRLSSAEGREVILAMLHRGDSFGELALLDGEPRSTDAVAREETHLLSLHRDDFRRFIGERPQVAMGLLAALSRMVRRVTQLVHDAAFLEGRARLVRVLLELARTQGQPGPAGGVVLPKRTQVELANQCGVTRESVNKWLRHYVQEGLISVDGGQITLLDVERLRRDVE</sequence>
<dbReference type="PANTHER" id="PTHR24567">
    <property type="entry name" value="CRP FAMILY TRANSCRIPTIONAL REGULATORY PROTEIN"/>
    <property type="match status" value="1"/>
</dbReference>
<dbReference type="PRINTS" id="PR00103">
    <property type="entry name" value="CAMPKINASE"/>
</dbReference>
<dbReference type="Gene3D" id="1.10.10.10">
    <property type="entry name" value="Winged helix-like DNA-binding domain superfamily/Winged helix DNA-binding domain"/>
    <property type="match status" value="1"/>
</dbReference>
<gene>
    <name evidence="6" type="ORF">BON30_10210</name>
</gene>
<evidence type="ECO:0000256" key="3">
    <source>
        <dbReference type="ARBA" id="ARBA00023163"/>
    </source>
</evidence>
<accession>A0A1L9BG59</accession>
<dbReference type="OrthoDB" id="892842at2"/>
<protein>
    <submittedName>
        <fullName evidence="6">Cyclic nucleotide-binding protein</fullName>
    </submittedName>
</protein>
<dbReference type="InterPro" id="IPR000595">
    <property type="entry name" value="cNMP-bd_dom"/>
</dbReference>
<comment type="caution">
    <text evidence="6">The sequence shown here is derived from an EMBL/GenBank/DDBJ whole genome shotgun (WGS) entry which is preliminary data.</text>
</comment>
<dbReference type="PROSITE" id="PS51063">
    <property type="entry name" value="HTH_CRP_2"/>
    <property type="match status" value="1"/>
</dbReference>
<keyword evidence="3" id="KW-0804">Transcription</keyword>
<organism evidence="6 7">
    <name type="scientific">Cystobacter ferrugineus</name>
    <dbReference type="NCBI Taxonomy" id="83449"/>
    <lineage>
        <taxon>Bacteria</taxon>
        <taxon>Pseudomonadati</taxon>
        <taxon>Myxococcota</taxon>
        <taxon>Myxococcia</taxon>
        <taxon>Myxococcales</taxon>
        <taxon>Cystobacterineae</taxon>
        <taxon>Archangiaceae</taxon>
        <taxon>Cystobacter</taxon>
    </lineage>
</organism>
<dbReference type="InterPro" id="IPR050397">
    <property type="entry name" value="Env_Response_Regulators"/>
</dbReference>
<dbReference type="STRING" id="83449.BON30_10210"/>
<keyword evidence="7" id="KW-1185">Reference proteome</keyword>
<evidence type="ECO:0000259" key="5">
    <source>
        <dbReference type="PROSITE" id="PS51063"/>
    </source>
</evidence>
<dbReference type="PROSITE" id="PS50042">
    <property type="entry name" value="CNMP_BINDING_3"/>
    <property type="match status" value="1"/>
</dbReference>
<dbReference type="SMART" id="SM00100">
    <property type="entry name" value="cNMP"/>
    <property type="match status" value="1"/>
</dbReference>
<proteinExistence type="predicted"/>
<evidence type="ECO:0000256" key="1">
    <source>
        <dbReference type="ARBA" id="ARBA00023015"/>
    </source>
</evidence>
<dbReference type="CDD" id="cd00038">
    <property type="entry name" value="CAP_ED"/>
    <property type="match status" value="1"/>
</dbReference>